<dbReference type="PANTHER" id="PTHR45712">
    <property type="entry name" value="AGAP008170-PA"/>
    <property type="match status" value="1"/>
</dbReference>
<organism evidence="3 4">
    <name type="scientific">Brachionus calyciflorus</name>
    <dbReference type="NCBI Taxonomy" id="104777"/>
    <lineage>
        <taxon>Eukaryota</taxon>
        <taxon>Metazoa</taxon>
        <taxon>Spiralia</taxon>
        <taxon>Gnathifera</taxon>
        <taxon>Rotifera</taxon>
        <taxon>Eurotatoria</taxon>
        <taxon>Monogononta</taxon>
        <taxon>Pseudotrocha</taxon>
        <taxon>Ploima</taxon>
        <taxon>Brachionidae</taxon>
        <taxon>Brachionus</taxon>
    </lineage>
</organism>
<dbReference type="InterPro" id="IPR003591">
    <property type="entry name" value="Leu-rich_rpt_typical-subtyp"/>
</dbReference>
<accession>A0A814FTD2</accession>
<proteinExistence type="predicted"/>
<evidence type="ECO:0000256" key="1">
    <source>
        <dbReference type="ARBA" id="ARBA00022614"/>
    </source>
</evidence>
<keyword evidence="2" id="KW-0677">Repeat</keyword>
<name>A0A814FTD2_9BILA</name>
<dbReference type="InterPro" id="IPR050333">
    <property type="entry name" value="SLRP"/>
</dbReference>
<dbReference type="InterPro" id="IPR032675">
    <property type="entry name" value="LRR_dom_sf"/>
</dbReference>
<dbReference type="SMART" id="SM00365">
    <property type="entry name" value="LRR_SD22"/>
    <property type="match status" value="5"/>
</dbReference>
<dbReference type="EMBL" id="CAJNOC010003504">
    <property type="protein sequence ID" value="CAF0985589.1"/>
    <property type="molecule type" value="Genomic_DNA"/>
</dbReference>
<protein>
    <submittedName>
        <fullName evidence="3">Uncharacterized protein</fullName>
    </submittedName>
</protein>
<dbReference type="SMART" id="SM00369">
    <property type="entry name" value="LRR_TYP"/>
    <property type="match status" value="4"/>
</dbReference>
<dbReference type="InterPro" id="IPR001611">
    <property type="entry name" value="Leu-rich_rpt"/>
</dbReference>
<dbReference type="SUPFAM" id="SSF52058">
    <property type="entry name" value="L domain-like"/>
    <property type="match status" value="2"/>
</dbReference>
<dbReference type="PROSITE" id="PS51450">
    <property type="entry name" value="LRR"/>
    <property type="match status" value="4"/>
</dbReference>
<keyword evidence="4" id="KW-1185">Reference proteome</keyword>
<evidence type="ECO:0000313" key="3">
    <source>
        <dbReference type="EMBL" id="CAF0985589.1"/>
    </source>
</evidence>
<dbReference type="Proteomes" id="UP000663879">
    <property type="component" value="Unassembled WGS sequence"/>
</dbReference>
<sequence>MNNKLNSLELPHLPMLTELYLGRNYFNNPSKLNLKKNLNLIRIDIAYNQFQYFRKDYFEPYQNLKYLDLNDNSLNELTKFHNMSVSQINLSTNNYSRIFFDNFFNLSNLEFLDLTFNRIEYIELNLTSLKILFLVSNKIKLFDLKYLINLERVYLYNNMIDNYSNFNNLRNLFYIDLSSNLLTNLNISELILIENMSSLLLTSNKIKKLPVFPYLKLLNEAIFRNNLIEIIEKDTFSKLIYLEHLDLTNNCIHFIDMEAFQSNKMLNILNLADNYLSQIPNISSLNNLEEFYLTNQTGRLKKIDNYAFSLRNDKGIKIYISFNEINEIEPHAFCSKYKNNGSLLWLDNINLMNKCMLKQFMDRNMNLHVEKTLSCNLKKMADLIGIKIFPLFYNLNACKKENLIDNCNSDINQKYNCSSDLSDFERSYHYYYSTNNISNISRISFCFKNNFIIIQCRFLGSAITGLKFCQSDTKCFDFKSEYLWKSKVIKENYHVMNISSGTYIFYNIQSKSFILIKQIDNFYYIGLRAYKLFFKQENLLIFNVTTSIVNYSYLFEEINCLEKFDTLIEIENFVFTVEDLKRLMGKNNMTVNILSNASRIRSFLLVYYLFLVSFYQNLLAYD</sequence>
<reference evidence="3" key="1">
    <citation type="submission" date="2021-02" db="EMBL/GenBank/DDBJ databases">
        <authorList>
            <person name="Nowell W R."/>
        </authorList>
    </citation>
    <scope>NUCLEOTIDE SEQUENCE</scope>
    <source>
        <strain evidence="3">Ploen Becks lab</strain>
    </source>
</reference>
<evidence type="ECO:0000256" key="2">
    <source>
        <dbReference type="ARBA" id="ARBA00022737"/>
    </source>
</evidence>
<dbReference type="PANTHER" id="PTHR45712:SF22">
    <property type="entry name" value="INSULIN-LIKE GROWTH FACTOR-BINDING PROTEIN COMPLEX ACID LABILE SUBUNIT"/>
    <property type="match status" value="1"/>
</dbReference>
<comment type="caution">
    <text evidence="3">The sequence shown here is derived from an EMBL/GenBank/DDBJ whole genome shotgun (WGS) entry which is preliminary data.</text>
</comment>
<dbReference type="AlphaFoldDB" id="A0A814FTD2"/>
<dbReference type="Pfam" id="PF13855">
    <property type="entry name" value="LRR_8"/>
    <property type="match status" value="1"/>
</dbReference>
<dbReference type="Gene3D" id="3.80.10.10">
    <property type="entry name" value="Ribonuclease Inhibitor"/>
    <property type="match status" value="2"/>
</dbReference>
<evidence type="ECO:0000313" key="4">
    <source>
        <dbReference type="Proteomes" id="UP000663879"/>
    </source>
</evidence>
<gene>
    <name evidence="3" type="ORF">OXX778_LOCUS15651</name>
</gene>
<keyword evidence="1" id="KW-0433">Leucine-rich repeat</keyword>